<dbReference type="Proteomes" id="UP000304203">
    <property type="component" value="Segment"/>
</dbReference>
<keyword evidence="2" id="KW-1185">Reference proteome</keyword>
<accession>A0A4P8NHF2</accession>
<protein>
    <submittedName>
        <fullName evidence="1">Uncharacterized protein</fullName>
    </submittedName>
</protein>
<evidence type="ECO:0000313" key="1">
    <source>
        <dbReference type="EMBL" id="QCQ61896.1"/>
    </source>
</evidence>
<gene>
    <name evidence="1" type="ORF">Barba19A_gp056</name>
</gene>
<evidence type="ECO:0000313" key="2">
    <source>
        <dbReference type="Proteomes" id="UP000304203"/>
    </source>
</evidence>
<organism evidence="1 2">
    <name type="scientific">Rheinheimera phage vB_RspM_Barba19A</name>
    <dbReference type="NCBI Taxonomy" id="2565658"/>
    <lineage>
        <taxon>Viruses</taxon>
        <taxon>Duplodnaviria</taxon>
        <taxon>Heunggongvirae</taxon>
        <taxon>Uroviricota</taxon>
        <taxon>Caudoviricetes</taxon>
        <taxon>Barbavirus</taxon>
        <taxon>Barbavirus barba19A</taxon>
    </lineage>
</organism>
<name>A0A4P8NHF2_9CAUD</name>
<sequence>MFDNENIEALEKEIAALKMQLDLIGKVDQYKASLIHTYHFAGAELLKCNIDRFTGSGLIVTIKSLSGKELVMPFMVKDGLSNTTINTLLDDMQRSFDSGIEFKPVQKRL</sequence>
<reference evidence="1 2" key="1">
    <citation type="submission" date="2019-03" db="EMBL/GenBank/DDBJ databases">
        <title>Genomic and seasonal variations among aquatic phages infecting the Baltic Sea Gammaproteobacteria Rheinheimera sp. bal341.</title>
        <authorList>
            <person name="Nilsson E."/>
            <person name="Li K."/>
            <person name="Fridlund J."/>
            <person name="Sulcius S."/>
            <person name="Bunse C."/>
            <person name="Karlsson C.M.G."/>
            <person name="Lindh M."/>
            <person name="Lundin D."/>
            <person name="Pinhassi J."/>
            <person name="Holmfeldt K."/>
        </authorList>
    </citation>
    <scope>NUCLEOTIDE SEQUENCE [LARGE SCALE GENOMIC DNA]</scope>
</reference>
<proteinExistence type="predicted"/>
<dbReference type="EMBL" id="MK719730">
    <property type="protein sequence ID" value="QCQ61896.1"/>
    <property type="molecule type" value="Genomic_DNA"/>
</dbReference>